<gene>
    <name evidence="8" type="ORF">GM668_13025</name>
</gene>
<evidence type="ECO:0000259" key="7">
    <source>
        <dbReference type="PROSITE" id="PS50110"/>
    </source>
</evidence>
<dbReference type="CDD" id="cd19920">
    <property type="entry name" value="REC_PA4781-like"/>
    <property type="match status" value="1"/>
</dbReference>
<evidence type="ECO:0000256" key="4">
    <source>
        <dbReference type="ARBA" id="ARBA00023125"/>
    </source>
</evidence>
<dbReference type="PROSITE" id="PS50110">
    <property type="entry name" value="RESPONSE_REGULATORY"/>
    <property type="match status" value="1"/>
</dbReference>
<dbReference type="SUPFAM" id="SSF52172">
    <property type="entry name" value="CheY-like"/>
    <property type="match status" value="1"/>
</dbReference>
<organism evidence="8 9">
    <name type="scientific">Pseudoduganella ginsengisoli</name>
    <dbReference type="NCBI Taxonomy" id="1462440"/>
    <lineage>
        <taxon>Bacteria</taxon>
        <taxon>Pseudomonadati</taxon>
        <taxon>Pseudomonadota</taxon>
        <taxon>Betaproteobacteria</taxon>
        <taxon>Burkholderiales</taxon>
        <taxon>Oxalobacteraceae</taxon>
        <taxon>Telluria group</taxon>
        <taxon>Pseudoduganella</taxon>
    </lineage>
</organism>
<keyword evidence="2" id="KW-0902">Two-component regulatory system</keyword>
<dbReference type="PANTHER" id="PTHR48111:SF1">
    <property type="entry name" value="TWO-COMPONENT RESPONSE REGULATOR ORR33"/>
    <property type="match status" value="1"/>
</dbReference>
<evidence type="ECO:0000313" key="9">
    <source>
        <dbReference type="Proteomes" id="UP000484015"/>
    </source>
</evidence>
<keyword evidence="3" id="KW-0805">Transcription regulation</keyword>
<evidence type="ECO:0000256" key="5">
    <source>
        <dbReference type="ARBA" id="ARBA00023163"/>
    </source>
</evidence>
<dbReference type="Proteomes" id="UP000484015">
    <property type="component" value="Unassembled WGS sequence"/>
</dbReference>
<dbReference type="GO" id="GO:0000156">
    <property type="term" value="F:phosphorelay response regulator activity"/>
    <property type="evidence" value="ECO:0007669"/>
    <property type="project" value="TreeGrafter"/>
</dbReference>
<evidence type="ECO:0000256" key="6">
    <source>
        <dbReference type="PROSITE-ProRule" id="PRU00169"/>
    </source>
</evidence>
<evidence type="ECO:0000256" key="3">
    <source>
        <dbReference type="ARBA" id="ARBA00023015"/>
    </source>
</evidence>
<proteinExistence type="predicted"/>
<dbReference type="GO" id="GO:0005829">
    <property type="term" value="C:cytosol"/>
    <property type="evidence" value="ECO:0007669"/>
    <property type="project" value="TreeGrafter"/>
</dbReference>
<comment type="caution">
    <text evidence="8">The sequence shown here is derived from an EMBL/GenBank/DDBJ whole genome shotgun (WGS) entry which is preliminary data.</text>
</comment>
<evidence type="ECO:0000256" key="2">
    <source>
        <dbReference type="ARBA" id="ARBA00023012"/>
    </source>
</evidence>
<keyword evidence="1 6" id="KW-0597">Phosphoprotein</keyword>
<dbReference type="EMBL" id="WNLA01000007">
    <property type="protein sequence ID" value="MTW03007.1"/>
    <property type="molecule type" value="Genomic_DNA"/>
</dbReference>
<keyword evidence="4" id="KW-0238">DNA-binding</keyword>
<keyword evidence="5" id="KW-0804">Transcription</keyword>
<evidence type="ECO:0000313" key="8">
    <source>
        <dbReference type="EMBL" id="MTW03007.1"/>
    </source>
</evidence>
<reference evidence="8 9" key="1">
    <citation type="submission" date="2019-11" db="EMBL/GenBank/DDBJ databases">
        <title>Type strains purchased from KCTC, JCM and DSMZ.</title>
        <authorList>
            <person name="Lu H."/>
        </authorList>
    </citation>
    <scope>NUCLEOTIDE SEQUENCE [LARGE SCALE GENOMIC DNA]</scope>
    <source>
        <strain evidence="8 9">KCTC 42409</strain>
    </source>
</reference>
<dbReference type="GO" id="GO:0032993">
    <property type="term" value="C:protein-DNA complex"/>
    <property type="evidence" value="ECO:0007669"/>
    <property type="project" value="TreeGrafter"/>
</dbReference>
<accession>A0A6L6PZL4</accession>
<protein>
    <submittedName>
        <fullName evidence="8">Response regulator</fullName>
    </submittedName>
</protein>
<dbReference type="AlphaFoldDB" id="A0A6L6PZL4"/>
<keyword evidence="9" id="KW-1185">Reference proteome</keyword>
<dbReference type="Gene3D" id="3.40.50.2300">
    <property type="match status" value="1"/>
</dbReference>
<name>A0A6L6PZL4_9BURK</name>
<dbReference type="SMART" id="SM00448">
    <property type="entry name" value="REC"/>
    <property type="match status" value="1"/>
</dbReference>
<dbReference type="InterPro" id="IPR011006">
    <property type="entry name" value="CheY-like_superfamily"/>
</dbReference>
<sequence>MTGNAAVHATPSILVVDDTPSNLRALAGLLSPSYDIRVATRGDDALDAVASDAPDLILLDILMPDMDGYAVCRELKRRPRSCDIPVIFITSKDETEDETHGFEVGAADYITKPFDGQVVLARVRRQLAVKARIDELHRQRSGQTVHETNLFRWTSDGWQVRFQSAAPFVLSDTPGACYLMHLLLYPGRYFPVEELVFHLSPQERSHFLADARQMLDAHTLRHYSVQVDKLQAQRHDALDQGDLTMLRQAQAGMDWVVGELKRAGALGKDKRFLSPDRERMRKSVGSAIRHCLAEIAEHDQHLGQHLHFPRLRMGYELVYEPGNGAEWRMN</sequence>
<evidence type="ECO:0000256" key="1">
    <source>
        <dbReference type="ARBA" id="ARBA00022553"/>
    </source>
</evidence>
<feature type="modified residue" description="4-aspartylphosphate" evidence="6">
    <location>
        <position position="60"/>
    </location>
</feature>
<dbReference type="GO" id="GO:0000976">
    <property type="term" value="F:transcription cis-regulatory region binding"/>
    <property type="evidence" value="ECO:0007669"/>
    <property type="project" value="TreeGrafter"/>
</dbReference>
<dbReference type="InterPro" id="IPR039420">
    <property type="entry name" value="WalR-like"/>
</dbReference>
<dbReference type="GO" id="GO:0006355">
    <property type="term" value="P:regulation of DNA-templated transcription"/>
    <property type="evidence" value="ECO:0007669"/>
    <property type="project" value="TreeGrafter"/>
</dbReference>
<dbReference type="InterPro" id="IPR001789">
    <property type="entry name" value="Sig_transdc_resp-reg_receiver"/>
</dbReference>
<dbReference type="Pfam" id="PF00072">
    <property type="entry name" value="Response_reg"/>
    <property type="match status" value="1"/>
</dbReference>
<feature type="domain" description="Response regulatory" evidence="7">
    <location>
        <begin position="12"/>
        <end position="127"/>
    </location>
</feature>
<dbReference type="PANTHER" id="PTHR48111">
    <property type="entry name" value="REGULATOR OF RPOS"/>
    <property type="match status" value="1"/>
</dbReference>